<evidence type="ECO:0000256" key="1">
    <source>
        <dbReference type="SAM" id="SignalP"/>
    </source>
</evidence>
<feature type="signal peptide" evidence="1">
    <location>
        <begin position="1"/>
        <end position="28"/>
    </location>
</feature>
<feature type="chain" id="PRO_5041957418" evidence="1">
    <location>
        <begin position="29"/>
        <end position="446"/>
    </location>
</feature>
<evidence type="ECO:0000313" key="2">
    <source>
        <dbReference type="EMBL" id="GFH57088.1"/>
    </source>
</evidence>
<gene>
    <name evidence="2" type="ORF">CTEN210_13564</name>
</gene>
<dbReference type="EMBL" id="BLLK01000057">
    <property type="protein sequence ID" value="GFH57088.1"/>
    <property type="molecule type" value="Genomic_DNA"/>
</dbReference>
<name>A0AAD3D3I8_9STRA</name>
<keyword evidence="3" id="KW-1185">Reference proteome</keyword>
<dbReference type="InterPro" id="IPR018790">
    <property type="entry name" value="DUF2358"/>
</dbReference>
<accession>A0AAD3D3I8</accession>
<dbReference type="PANTHER" id="PTHR31094">
    <property type="entry name" value="RIKEN CDNA 2310061I04 GENE"/>
    <property type="match status" value="1"/>
</dbReference>
<protein>
    <submittedName>
        <fullName evidence="2">Uncharacterized protein</fullName>
    </submittedName>
</protein>
<organism evidence="2 3">
    <name type="scientific">Chaetoceros tenuissimus</name>
    <dbReference type="NCBI Taxonomy" id="426638"/>
    <lineage>
        <taxon>Eukaryota</taxon>
        <taxon>Sar</taxon>
        <taxon>Stramenopiles</taxon>
        <taxon>Ochrophyta</taxon>
        <taxon>Bacillariophyta</taxon>
        <taxon>Coscinodiscophyceae</taxon>
        <taxon>Chaetocerotophycidae</taxon>
        <taxon>Chaetocerotales</taxon>
        <taxon>Chaetocerotaceae</taxon>
        <taxon>Chaetoceros</taxon>
    </lineage>
</organism>
<reference evidence="2 3" key="1">
    <citation type="journal article" date="2021" name="Sci. Rep.">
        <title>The genome of the diatom Chaetoceros tenuissimus carries an ancient integrated fragment of an extant virus.</title>
        <authorList>
            <person name="Hongo Y."/>
            <person name="Kimura K."/>
            <person name="Takaki Y."/>
            <person name="Yoshida Y."/>
            <person name="Baba S."/>
            <person name="Kobayashi G."/>
            <person name="Nagasaki K."/>
            <person name="Hano T."/>
            <person name="Tomaru Y."/>
        </authorList>
    </citation>
    <scope>NUCLEOTIDE SEQUENCE [LARGE SCALE GENOMIC DNA]</scope>
    <source>
        <strain evidence="2 3">NIES-3715</strain>
    </source>
</reference>
<dbReference type="AlphaFoldDB" id="A0AAD3D3I8"/>
<dbReference type="Pfam" id="PF10184">
    <property type="entry name" value="DUF2358"/>
    <property type="match status" value="1"/>
</dbReference>
<proteinExistence type="predicted"/>
<dbReference type="PANTHER" id="PTHR31094:SF2">
    <property type="entry name" value="RIKEN CDNA 2310061I04 GENE"/>
    <property type="match status" value="1"/>
</dbReference>
<keyword evidence="1" id="KW-0732">Signal</keyword>
<comment type="caution">
    <text evidence="2">The sequence shown here is derived from an EMBL/GenBank/DDBJ whole genome shotgun (WGS) entry which is preliminary data.</text>
</comment>
<evidence type="ECO:0000313" key="3">
    <source>
        <dbReference type="Proteomes" id="UP001054902"/>
    </source>
</evidence>
<sequence length="446" mass="50843">MNNSKTRNKTKLSLFIMTIVLTHQNTNSFQTPVSHTKRPIHQMTSPINVMSTGTSNTITTANDQLVESVLLASNQSHEPMRALPDHEQNSEFELKLGKAIDTLRKDYPTLLTHPPNYSIYDEHLTIVDPSGVTLHSLSGYKSSFRFLHMLVKLFYCPKKSILTFKLAYDCARKNIRVSWNAKLVPRLFGEELDGSVNRRNLVHVDGISVYELDRETGLIVQHRVERLLVNDAPVRSESNMFDLIYEKAGVNARLGENGIPVFYKEEGDEYYDENMVMNFLPPSLLPRKSMLFSMEDDDNMANHELFDEVAFQKKNKSRQKFGLKPITEAEFVQIEIKTKELEKAQQQKAASISSAAEMNMSKEDAKKGNFMNKLFGNLSKDTCQDNWDCQRPEVCCDFGFKKMCCSSGMKVFNGLPGQLQKIPVRVVADDDQWQRRGGPEGTDWGY</sequence>
<dbReference type="Proteomes" id="UP001054902">
    <property type="component" value="Unassembled WGS sequence"/>
</dbReference>